<reference evidence="2" key="1">
    <citation type="submission" date="2014-06" db="EMBL/GenBank/DDBJ databases">
        <title>Key roles for freshwater Actinobacteria revealed by deep metagenomic sequencing.</title>
        <authorList>
            <person name="Ghai R."/>
            <person name="Mizuno C.M."/>
            <person name="Picazo A."/>
            <person name="Camacho A."/>
            <person name="Rodriguez-Valera F."/>
        </authorList>
    </citation>
    <scope>NUCLEOTIDE SEQUENCE</scope>
</reference>
<feature type="transmembrane region" description="Helical" evidence="1">
    <location>
        <begin position="38"/>
        <end position="58"/>
    </location>
</feature>
<name>A0A094QY91_9ZZZZ</name>
<proteinExistence type="predicted"/>
<keyword evidence="1" id="KW-0472">Membrane</keyword>
<dbReference type="InterPro" id="IPR025445">
    <property type="entry name" value="DUF4191"/>
</dbReference>
<evidence type="ECO:0000313" key="2">
    <source>
        <dbReference type="EMBL" id="KGA19481.1"/>
    </source>
</evidence>
<feature type="transmembrane region" description="Helical" evidence="1">
    <location>
        <begin position="64"/>
        <end position="82"/>
    </location>
</feature>
<organism evidence="2">
    <name type="scientific">freshwater metagenome</name>
    <dbReference type="NCBI Taxonomy" id="449393"/>
    <lineage>
        <taxon>unclassified sequences</taxon>
        <taxon>metagenomes</taxon>
        <taxon>ecological metagenomes</taxon>
    </lineage>
</organism>
<sequence length="232" mass="25606">MALFKRKAKAEKVKGEKQGQMKVLKDAFALVRKHQPIAFLWMILSFVVVMSIGLILGLTFDHPIYFSIIAFPIAFLAAFFVFTRQANTAAFLSIKDQLGAGASVLMAIRKGFTTTTAVSVARNQDMVHRSVGRAGIVLVGEGSPAVKQLLLDERRKMERFIPGVALTEVIVGEGAGQVPLRKLQKHLKKLPKKLNKVQLRELRSRIKAVGGLNIPIPKGPMAMNRNAKIPKR</sequence>
<accession>A0A094QY91</accession>
<keyword evidence="1" id="KW-1133">Transmembrane helix</keyword>
<comment type="caution">
    <text evidence="2">The sequence shown here is derived from an EMBL/GenBank/DDBJ whole genome shotgun (WGS) entry which is preliminary data.</text>
</comment>
<evidence type="ECO:0008006" key="3">
    <source>
        <dbReference type="Google" id="ProtNLM"/>
    </source>
</evidence>
<dbReference type="AlphaFoldDB" id="A0A094QY91"/>
<keyword evidence="1" id="KW-0812">Transmembrane</keyword>
<evidence type="ECO:0000256" key="1">
    <source>
        <dbReference type="SAM" id="Phobius"/>
    </source>
</evidence>
<dbReference type="EMBL" id="JNSL01000030">
    <property type="protein sequence ID" value="KGA19481.1"/>
    <property type="molecule type" value="Genomic_DNA"/>
</dbReference>
<gene>
    <name evidence="2" type="ORF">GM51_6540</name>
</gene>
<protein>
    <recommendedName>
        <fullName evidence="3">DUF4191 domain-containing protein</fullName>
    </recommendedName>
</protein>
<dbReference type="Pfam" id="PF13829">
    <property type="entry name" value="DUF4191"/>
    <property type="match status" value="1"/>
</dbReference>